<evidence type="ECO:0000256" key="1">
    <source>
        <dbReference type="ARBA" id="ARBA00023172"/>
    </source>
</evidence>
<dbReference type="CDD" id="cd00397">
    <property type="entry name" value="DNA_BRE_C"/>
    <property type="match status" value="1"/>
</dbReference>
<name>A0ABT1WN54_9LACT</name>
<dbReference type="RefSeq" id="WP_256945040.1">
    <property type="nucleotide sequence ID" value="NZ_JANHNZ010000003.1"/>
</dbReference>
<sequence>MINFIDNYIKSIQKDYARSTIKQIRTILHRYASHTERTGNYNQKTYHSFIEKLMKTCNKNTIAYYQRILNKFMTEFKNSYPEQNVYIPFEVRSFQYNSTIPDFFLYRELMTIKELLTYSFAVEEIFLYSLCLYQGFSTKDIKNLNYKHFCFQTYVIDMDYRIAVLYNDQVILLKAILMNRSFSETSFFLNQNRRAMQDYSIRRILKKIGEIKHQNLTPRILRNSFIIESLNSEISEAVIVDYLGLSSIKNICRYTTIQQLIYYHFN</sequence>
<reference evidence="2" key="2">
    <citation type="journal article" date="2023" name="Curr. Microbiol.">
        <title>Granulicatella seriolae sp. nov., a Novel Facultative Anaerobe Isolated from Yellowtail Marine Fish.</title>
        <authorList>
            <person name="Lee M."/>
            <person name="Choi Y.J."/>
            <person name="Farooq A."/>
            <person name="Jeong J.B."/>
            <person name="Jung M.Y."/>
        </authorList>
    </citation>
    <scope>NUCLEOTIDE SEQUENCE</scope>
    <source>
        <strain evidence="2">S8</strain>
    </source>
</reference>
<proteinExistence type="predicted"/>
<keyword evidence="1" id="KW-0233">DNA recombination</keyword>
<reference evidence="2" key="3">
    <citation type="journal article" date="2023" name="Microbiol. Resour. Announc.">
        <title>Draft Genome Sequence of Granulicatella sp. Strain S8, Isolated from a Marine Fish, Seriola quinqueradiata.</title>
        <authorList>
            <person name="Lee M."/>
            <person name="Farooq A."/>
            <person name="Jeong J.B."/>
            <person name="Jung M.Y."/>
        </authorList>
    </citation>
    <scope>NUCLEOTIDE SEQUENCE</scope>
    <source>
        <strain evidence="2">S8</strain>
    </source>
</reference>
<protein>
    <submittedName>
        <fullName evidence="2">Site-specific integrase</fullName>
    </submittedName>
</protein>
<accession>A0ABT1WN54</accession>
<dbReference type="SUPFAM" id="SSF56349">
    <property type="entry name" value="DNA breaking-rejoining enzymes"/>
    <property type="match status" value="1"/>
</dbReference>
<dbReference type="Proteomes" id="UP001059480">
    <property type="component" value="Unassembled WGS sequence"/>
</dbReference>
<gene>
    <name evidence="2" type="ORF">NPA36_05150</name>
</gene>
<dbReference type="InterPro" id="IPR013762">
    <property type="entry name" value="Integrase-like_cat_sf"/>
</dbReference>
<organism evidence="2 3">
    <name type="scientific">Granulicatella seriolae</name>
    <dbReference type="NCBI Taxonomy" id="2967226"/>
    <lineage>
        <taxon>Bacteria</taxon>
        <taxon>Bacillati</taxon>
        <taxon>Bacillota</taxon>
        <taxon>Bacilli</taxon>
        <taxon>Lactobacillales</taxon>
        <taxon>Carnobacteriaceae</taxon>
        <taxon>Granulicatella</taxon>
    </lineage>
</organism>
<evidence type="ECO:0000313" key="2">
    <source>
        <dbReference type="EMBL" id="MCQ9209934.1"/>
    </source>
</evidence>
<dbReference type="Gene3D" id="1.10.443.10">
    <property type="entry name" value="Intergrase catalytic core"/>
    <property type="match status" value="1"/>
</dbReference>
<keyword evidence="3" id="KW-1185">Reference proteome</keyword>
<dbReference type="EMBL" id="JANHNZ010000003">
    <property type="protein sequence ID" value="MCQ9209934.1"/>
    <property type="molecule type" value="Genomic_DNA"/>
</dbReference>
<reference evidence="2" key="1">
    <citation type="submission" date="2022-07" db="EMBL/GenBank/DDBJ databases">
        <authorList>
            <person name="Jung M.-Y."/>
            <person name="Lee M."/>
        </authorList>
    </citation>
    <scope>NUCLEOTIDE SEQUENCE</scope>
    <source>
        <strain evidence="2">S8</strain>
    </source>
</reference>
<dbReference type="InterPro" id="IPR011010">
    <property type="entry name" value="DNA_brk_join_enz"/>
</dbReference>
<evidence type="ECO:0000313" key="3">
    <source>
        <dbReference type="Proteomes" id="UP001059480"/>
    </source>
</evidence>
<comment type="caution">
    <text evidence="2">The sequence shown here is derived from an EMBL/GenBank/DDBJ whole genome shotgun (WGS) entry which is preliminary data.</text>
</comment>